<dbReference type="Proteomes" id="UP000238916">
    <property type="component" value="Unassembled WGS sequence"/>
</dbReference>
<sequence>MLRQILAGVLKYVGQILIVAEPVAMVVAGAAEVVVAANYV</sequence>
<keyword evidence="1" id="KW-0472">Membrane</keyword>
<dbReference type="AlphaFoldDB" id="A0A2U3K9B3"/>
<gene>
    <name evidence="2" type="ORF">SBF1_1590019</name>
</gene>
<evidence type="ECO:0000313" key="2">
    <source>
        <dbReference type="EMBL" id="SPF36160.1"/>
    </source>
</evidence>
<name>A0A2U3K9B3_9FIRM</name>
<keyword evidence="1" id="KW-1133">Transmembrane helix</keyword>
<organism evidence="2 3">
    <name type="scientific">Candidatus Desulfosporosinus infrequens</name>
    <dbReference type="NCBI Taxonomy" id="2043169"/>
    <lineage>
        <taxon>Bacteria</taxon>
        <taxon>Bacillati</taxon>
        <taxon>Bacillota</taxon>
        <taxon>Clostridia</taxon>
        <taxon>Eubacteriales</taxon>
        <taxon>Desulfitobacteriaceae</taxon>
        <taxon>Desulfosporosinus</taxon>
    </lineage>
</organism>
<keyword evidence="1" id="KW-0812">Transmembrane</keyword>
<dbReference type="EMBL" id="OMOF01000067">
    <property type="protein sequence ID" value="SPF36160.1"/>
    <property type="molecule type" value="Genomic_DNA"/>
</dbReference>
<feature type="transmembrane region" description="Helical" evidence="1">
    <location>
        <begin position="12"/>
        <end position="37"/>
    </location>
</feature>
<proteinExistence type="predicted"/>
<protein>
    <submittedName>
        <fullName evidence="2">Uncharacterized protein</fullName>
    </submittedName>
</protein>
<evidence type="ECO:0000256" key="1">
    <source>
        <dbReference type="SAM" id="Phobius"/>
    </source>
</evidence>
<evidence type="ECO:0000313" key="3">
    <source>
        <dbReference type="Proteomes" id="UP000238916"/>
    </source>
</evidence>
<accession>A0A2U3K9B3</accession>
<reference evidence="3" key="1">
    <citation type="submission" date="2018-02" db="EMBL/GenBank/DDBJ databases">
        <authorList>
            <person name="Hausmann B."/>
        </authorList>
    </citation>
    <scope>NUCLEOTIDE SEQUENCE [LARGE SCALE GENOMIC DNA]</scope>
    <source>
        <strain evidence="3">Peat soil MAG SbF1</strain>
    </source>
</reference>